<proteinExistence type="predicted"/>
<dbReference type="InterPro" id="IPR007138">
    <property type="entry name" value="ABM_dom"/>
</dbReference>
<sequence length="102" mass="11463">MYTAHMTYHFREEKMDEALEIWKGAILEPISKAPGFHQVVMLRGQGGLAVAMGMWDSRESADAFMATGAAKKLFDLISPYFSEKPQHLNMTLEILQKAESGK</sequence>
<reference evidence="2 3" key="1">
    <citation type="journal article" date="2017" name="ISME J.">
        <title>Potential for microbial H2 and metal transformations associated with novel bacteria and archaea in deep terrestrial subsurface sediments.</title>
        <authorList>
            <person name="Hernsdorf A.W."/>
            <person name="Amano Y."/>
            <person name="Miyakawa K."/>
            <person name="Ise K."/>
            <person name="Suzuki Y."/>
            <person name="Anantharaman K."/>
            <person name="Probst A."/>
            <person name="Burstein D."/>
            <person name="Thomas B.C."/>
            <person name="Banfield J.F."/>
        </authorList>
    </citation>
    <scope>NUCLEOTIDE SEQUENCE [LARGE SCALE GENOMIC DNA]</scope>
    <source>
        <strain evidence="2">HGW-Wallbacteria-1</strain>
    </source>
</reference>
<evidence type="ECO:0000313" key="3">
    <source>
        <dbReference type="Proteomes" id="UP000233256"/>
    </source>
</evidence>
<comment type="caution">
    <text evidence="2">The sequence shown here is derived from an EMBL/GenBank/DDBJ whole genome shotgun (WGS) entry which is preliminary data.</text>
</comment>
<dbReference type="AlphaFoldDB" id="A0A2N1PN15"/>
<dbReference type="Proteomes" id="UP000233256">
    <property type="component" value="Unassembled WGS sequence"/>
</dbReference>
<dbReference type="SUPFAM" id="SSF54909">
    <property type="entry name" value="Dimeric alpha+beta barrel"/>
    <property type="match status" value="1"/>
</dbReference>
<dbReference type="EMBL" id="PGXC01000013">
    <property type="protein sequence ID" value="PKK89707.1"/>
    <property type="molecule type" value="Genomic_DNA"/>
</dbReference>
<dbReference type="InterPro" id="IPR011008">
    <property type="entry name" value="Dimeric_a/b-barrel"/>
</dbReference>
<organism evidence="2 3">
    <name type="scientific">Candidatus Wallbacteria bacterium HGW-Wallbacteria-1</name>
    <dbReference type="NCBI Taxonomy" id="2013854"/>
    <lineage>
        <taxon>Bacteria</taxon>
        <taxon>Candidatus Walliibacteriota</taxon>
    </lineage>
</organism>
<dbReference type="Pfam" id="PF03992">
    <property type="entry name" value="ABM"/>
    <property type="match status" value="1"/>
</dbReference>
<evidence type="ECO:0000259" key="1">
    <source>
        <dbReference type="Pfam" id="PF03992"/>
    </source>
</evidence>
<name>A0A2N1PN15_9BACT</name>
<feature type="domain" description="ABM" evidence="1">
    <location>
        <begin position="1"/>
        <end position="73"/>
    </location>
</feature>
<protein>
    <recommendedName>
        <fullName evidence="1">ABM domain-containing protein</fullName>
    </recommendedName>
</protein>
<evidence type="ECO:0000313" key="2">
    <source>
        <dbReference type="EMBL" id="PKK89707.1"/>
    </source>
</evidence>
<dbReference type="Gene3D" id="3.30.70.100">
    <property type="match status" value="1"/>
</dbReference>
<accession>A0A2N1PN15</accession>
<gene>
    <name evidence="2" type="ORF">CVV64_12950</name>
</gene>